<dbReference type="KEGG" id="siw:GH266_20790"/>
<dbReference type="Proteomes" id="UP000435648">
    <property type="component" value="Chromosome"/>
</dbReference>
<sequence>MSVSIPPANPVTFRGLEYRLEDDLTVSSPRPSGNKNGWFARMDRVSVHGEVMTWLADHAVWLDRPEEIASAAIARYRTEPLLRSKLNLESPALDWEPPWLHIGDMPRVPERAAKVLGRRGMPATTRRTARKQMSDYQRSHARWMIAEADRCAELRERLLEGWLIDKKFDEARRSLQAIFDRGAPEDTLRVQAILTEAIRNLSGLLAIERLDFSGADGLTVDIACKTPEAISPKRHVPQDTPFRLVVLESESVRTDRLVLLGHVIALTIADLAGLLRTARRTITLRLWQGRTGADDPVVFSTRFDAGHVLAATDRITEAVAQRKRPEVSGWDVEISNDDATESQT</sequence>
<proteinExistence type="predicted"/>
<dbReference type="AlphaFoldDB" id="A0A857CCV5"/>
<accession>A0A857CCV5</accession>
<gene>
    <name evidence="1" type="ORF">GH266_20790</name>
</gene>
<dbReference type="EMBL" id="CP046908">
    <property type="protein sequence ID" value="QGZ36719.1"/>
    <property type="molecule type" value="Genomic_DNA"/>
</dbReference>
<protein>
    <submittedName>
        <fullName evidence="1">Uncharacterized protein</fullName>
    </submittedName>
</protein>
<name>A0A857CCV5_9HYPH</name>
<evidence type="ECO:0000313" key="1">
    <source>
        <dbReference type="EMBL" id="QGZ36719.1"/>
    </source>
</evidence>
<organism evidence="1 2">
    <name type="scientific">Stappia indica</name>
    <dbReference type="NCBI Taxonomy" id="538381"/>
    <lineage>
        <taxon>Bacteria</taxon>
        <taxon>Pseudomonadati</taxon>
        <taxon>Pseudomonadota</taxon>
        <taxon>Alphaproteobacteria</taxon>
        <taxon>Hyphomicrobiales</taxon>
        <taxon>Stappiaceae</taxon>
        <taxon>Stappia</taxon>
    </lineage>
</organism>
<evidence type="ECO:0000313" key="2">
    <source>
        <dbReference type="Proteomes" id="UP000435648"/>
    </source>
</evidence>
<dbReference type="RefSeq" id="WP_158195542.1">
    <property type="nucleotide sequence ID" value="NZ_CP046908.1"/>
</dbReference>
<reference evidence="1 2" key="1">
    <citation type="submission" date="2019-12" db="EMBL/GenBank/DDBJ databases">
        <title>The genome of Stappia indica PHM037.</title>
        <authorList>
            <person name="Kacar D."/>
            <person name="Galan B."/>
            <person name="Canedo L."/>
            <person name="Rodriguez P."/>
            <person name="de la Calle F."/>
            <person name="Garcia J.L."/>
        </authorList>
    </citation>
    <scope>NUCLEOTIDE SEQUENCE [LARGE SCALE GENOMIC DNA]</scope>
    <source>
        <strain evidence="1 2">PHM037</strain>
    </source>
</reference>